<comment type="caution">
    <text evidence="1">The sequence shown here is derived from an EMBL/GenBank/DDBJ whole genome shotgun (WGS) entry which is preliminary data.</text>
</comment>
<keyword evidence="2" id="KW-1185">Reference proteome</keyword>
<protein>
    <recommendedName>
        <fullName evidence="3">Integrase catalytic domain-containing protein</fullName>
    </recommendedName>
</protein>
<dbReference type="Proteomes" id="UP000018721">
    <property type="component" value="Unassembled WGS sequence"/>
</dbReference>
<dbReference type="SUPFAM" id="SSF53098">
    <property type="entry name" value="Ribonuclease H-like"/>
    <property type="match status" value="1"/>
</dbReference>
<evidence type="ECO:0000313" key="1">
    <source>
        <dbReference type="EMBL" id="ETI30155.1"/>
    </source>
</evidence>
<dbReference type="AlphaFoldDB" id="V9DTC2"/>
<evidence type="ECO:0000313" key="2">
    <source>
        <dbReference type="Proteomes" id="UP000018721"/>
    </source>
</evidence>
<accession>V9DTC2</accession>
<dbReference type="OrthoDB" id="121904at2759"/>
<proteinExistence type="predicted"/>
<evidence type="ECO:0008006" key="3">
    <source>
        <dbReference type="Google" id="ProtNLM"/>
    </source>
</evidence>
<sequence length="291" mass="33177">MLAALSERFAIANGKPLVSRFLRLCKHVKGGKIVMRPWNPTFTATKRNECMHLDYLYLGESYGESHVTAVEAVLNWYKRFGLPEWWVSDSGSHFKATVTAKLVNRLCPYALHTRNWFYLLPVIQTNFNYSAVGSLGGHAPIELFTGLPAPSLLDTVFVADGDAARPHTVNLESAASHLDVLREHLRAIHREVVRRKEQRRAYDVERGHGRDCGFGEGDYVLWSRVNSRLRAAKLLVRWVGPFLVTPVLSHSFVIVTWDEYKLHGSRLKHCDAELDNTAWTHAWSPTDWSRE</sequence>
<organism evidence="1 2">
    <name type="scientific">Phytophthora nicotianae P1569</name>
    <dbReference type="NCBI Taxonomy" id="1317065"/>
    <lineage>
        <taxon>Eukaryota</taxon>
        <taxon>Sar</taxon>
        <taxon>Stramenopiles</taxon>
        <taxon>Oomycota</taxon>
        <taxon>Peronosporomycetes</taxon>
        <taxon>Peronosporales</taxon>
        <taxon>Peronosporaceae</taxon>
        <taxon>Phytophthora</taxon>
    </lineage>
</organism>
<reference evidence="1 2" key="1">
    <citation type="submission" date="2013-11" db="EMBL/GenBank/DDBJ databases">
        <title>The Genome Sequence of Phytophthora parasitica P1569.</title>
        <authorList>
            <consortium name="The Broad Institute Genomics Platform"/>
            <person name="Russ C."/>
            <person name="Tyler B."/>
            <person name="Panabieres F."/>
            <person name="Shan W."/>
            <person name="Tripathy S."/>
            <person name="Grunwald N."/>
            <person name="Machado M."/>
            <person name="Johnson C.S."/>
            <person name="Arredondo F."/>
            <person name="Hong C."/>
            <person name="Coffey M."/>
            <person name="Young S.K."/>
            <person name="Zeng Q."/>
            <person name="Gargeya S."/>
            <person name="Fitzgerald M."/>
            <person name="Abouelleil A."/>
            <person name="Alvarado L."/>
            <person name="Chapman S.B."/>
            <person name="Gainer-Dewar J."/>
            <person name="Goldberg J."/>
            <person name="Griggs A."/>
            <person name="Gujja S."/>
            <person name="Hansen M."/>
            <person name="Howarth C."/>
            <person name="Imamovic A."/>
            <person name="Ireland A."/>
            <person name="Larimer J."/>
            <person name="McCowan C."/>
            <person name="Murphy C."/>
            <person name="Pearson M."/>
            <person name="Poon T.W."/>
            <person name="Priest M."/>
            <person name="Roberts A."/>
            <person name="Saif S."/>
            <person name="Shea T."/>
            <person name="Sykes S."/>
            <person name="Wortman J."/>
            <person name="Nusbaum C."/>
            <person name="Birren B."/>
        </authorList>
    </citation>
    <scope>NUCLEOTIDE SEQUENCE [LARGE SCALE GENOMIC DNA]</scope>
    <source>
        <strain evidence="1 2">P1569</strain>
    </source>
</reference>
<name>V9DTC2_PHYNI</name>
<dbReference type="InterPro" id="IPR012337">
    <property type="entry name" value="RNaseH-like_sf"/>
</dbReference>
<dbReference type="HOGENOM" id="CLU_958027_0_0_1"/>
<dbReference type="EMBL" id="ANIZ01004385">
    <property type="protein sequence ID" value="ETI30155.1"/>
    <property type="molecule type" value="Genomic_DNA"/>
</dbReference>
<gene>
    <name evidence="1" type="ORF">F443_22728</name>
</gene>